<evidence type="ECO:0000259" key="2">
    <source>
        <dbReference type="Pfam" id="PF14332"/>
    </source>
</evidence>
<protein>
    <recommendedName>
        <fullName evidence="2">PatA-like N-terminal domain-containing protein</fullName>
    </recommendedName>
</protein>
<accession>A0A410RUG2</accession>
<dbReference type="EMBL" id="CP034669">
    <property type="protein sequence ID" value="QAT85512.1"/>
    <property type="molecule type" value="Genomic_DNA"/>
</dbReference>
<organism evidence="3 4">
    <name type="scientific">Corallococcus coralloides</name>
    <name type="common">Myxococcus coralloides</name>
    <dbReference type="NCBI Taxonomy" id="184914"/>
    <lineage>
        <taxon>Bacteria</taxon>
        <taxon>Pseudomonadati</taxon>
        <taxon>Myxococcota</taxon>
        <taxon>Myxococcia</taxon>
        <taxon>Myxococcales</taxon>
        <taxon>Cystobacterineae</taxon>
        <taxon>Myxococcaceae</taxon>
        <taxon>Corallococcus</taxon>
    </lineage>
</organism>
<feature type="region of interest" description="Disordered" evidence="1">
    <location>
        <begin position="368"/>
        <end position="404"/>
    </location>
</feature>
<evidence type="ECO:0000313" key="4">
    <source>
        <dbReference type="Proteomes" id="UP000288758"/>
    </source>
</evidence>
<reference evidence="3 4" key="1">
    <citation type="submission" date="2018-12" db="EMBL/GenBank/DDBJ databases">
        <title>Complete Genome Sequence of the Corallopyronin A producing Myxobacterium Corallococcus coralloides B035.</title>
        <authorList>
            <person name="Bouhired S.M."/>
            <person name="Rupp O."/>
            <person name="Blom J."/>
            <person name="Schaeberle T.F."/>
            <person name="Kehraus S."/>
            <person name="Schiefer A."/>
            <person name="Pfarr K."/>
            <person name="Goesmann A."/>
            <person name="Hoerauf A."/>
            <person name="Koenig G.M."/>
        </authorList>
    </citation>
    <scope>NUCLEOTIDE SEQUENCE [LARGE SCALE GENOMIC DNA]</scope>
    <source>
        <strain evidence="3 4">B035</strain>
    </source>
</reference>
<evidence type="ECO:0000313" key="3">
    <source>
        <dbReference type="EMBL" id="QAT85512.1"/>
    </source>
</evidence>
<feature type="domain" description="PatA-like N-terminal" evidence="2">
    <location>
        <begin position="20"/>
        <end position="161"/>
    </location>
</feature>
<name>A0A410RUG2_CORCK</name>
<evidence type="ECO:0000256" key="1">
    <source>
        <dbReference type="SAM" id="MobiDB-lite"/>
    </source>
</evidence>
<dbReference type="AlphaFoldDB" id="A0A410RUG2"/>
<gene>
    <name evidence="3" type="ORF">EJ065_3952</name>
</gene>
<sequence length="404" mass="44143">MEAFTGNLASYRLQLVLPPLFATPGVEGTLRVERGAVRREFYLRDGHLVGVASTDPREHLAQVLVNLRILEAPRAAAAFEAAEGANLPYGTFLVQRCFVELSQLTEAMEHKAREALFDCYAWESGEVEFTPGLPLSGRAVGLRLPLSTLHRDAVSRVQEWAQFRDIFPRLDTTFRVFREFAVETFSEEEDVLLDLAAGGATLGELLASAREAPLFAARWVLHLYRRGALAPHRSKGLTVGESTEFTELLALVRAFLSSRKYDLAVALAAQVLERGPVPEAHALYREAEVGLTLALSDALFALDGRLVFEPIPRPAPADLTADDLYLYSKLRGSRSIRQALRTAAMGELAASRSVERLRAAGLIRVAPLAPGAPEPGPRRTTTDPYGLNLAELGGNRAPAHDDPS</sequence>
<dbReference type="Proteomes" id="UP000288758">
    <property type="component" value="Chromosome"/>
</dbReference>
<dbReference type="InterPro" id="IPR025497">
    <property type="entry name" value="PatA-like_N"/>
</dbReference>
<proteinExistence type="predicted"/>
<dbReference type="RefSeq" id="WP_128797271.1">
    <property type="nucleotide sequence ID" value="NZ_CP034669.1"/>
</dbReference>
<dbReference type="Pfam" id="PF14332">
    <property type="entry name" value="DUF4388"/>
    <property type="match status" value="1"/>
</dbReference>